<evidence type="ECO:0000313" key="3">
    <source>
        <dbReference type="EMBL" id="QDE38451.1"/>
    </source>
</evidence>
<dbReference type="InterPro" id="IPR003777">
    <property type="entry name" value="XdhC_CoxI"/>
</dbReference>
<dbReference type="AlphaFoldDB" id="A0A4Y5YZX8"/>
<organism evidence="3 4">
    <name type="scientific">Luteibacter pinisoli</name>
    <dbReference type="NCBI Taxonomy" id="2589080"/>
    <lineage>
        <taxon>Bacteria</taxon>
        <taxon>Pseudomonadati</taxon>
        <taxon>Pseudomonadota</taxon>
        <taxon>Gammaproteobacteria</taxon>
        <taxon>Lysobacterales</taxon>
        <taxon>Rhodanobacteraceae</taxon>
        <taxon>Luteibacter</taxon>
    </lineage>
</organism>
<evidence type="ECO:0000259" key="2">
    <source>
        <dbReference type="Pfam" id="PF13478"/>
    </source>
</evidence>
<dbReference type="InterPro" id="IPR052698">
    <property type="entry name" value="MoCofactor_Util/Proc"/>
</dbReference>
<dbReference type="OrthoDB" id="9815497at2"/>
<sequence>MKSITELRHLASALREAHRARSRCALVTIVATTGSTFRRVGAAMLVREDGSVVNALSGGCPQRDLVERAQRVISGERSHYVAYNADHGLDLLLEMGCGGTLEVFIESVGGDITTFIAALDDAIASREPFRMRTHFPAADAGRPVVRRINGSTGLLGDSDEACCTEVPGGGRVLDESFLPPIRLVIAGASPEAAELARAASLVGWHGVVVDAAPERLEQIVLPAEGWECQVARPEHVVASARIDAGTAFVSMTHNLERDIGYLQAARDGHAFYLGALGSRERAGLMAGAVDSTRLHVPAGLDVGSNTSPEIALAVVAEALAYRHRRDGRSLRHLDGAIH</sequence>
<dbReference type="KEGG" id="lpy:FIV34_04165"/>
<feature type="domain" description="XdhC- CoxI" evidence="1">
    <location>
        <begin position="18"/>
        <end position="83"/>
    </location>
</feature>
<reference evidence="3 4" key="1">
    <citation type="submission" date="2019-06" db="EMBL/GenBank/DDBJ databases">
        <title>A complete genome sequence for Luteibacter pinisoli MAH-14.</title>
        <authorList>
            <person name="Baltrus D.A."/>
        </authorList>
    </citation>
    <scope>NUCLEOTIDE SEQUENCE [LARGE SCALE GENOMIC DNA]</scope>
    <source>
        <strain evidence="3 4">MAH-14</strain>
    </source>
</reference>
<dbReference type="EMBL" id="CP041046">
    <property type="protein sequence ID" value="QDE38451.1"/>
    <property type="molecule type" value="Genomic_DNA"/>
</dbReference>
<dbReference type="InterPro" id="IPR027051">
    <property type="entry name" value="XdhC_Rossmann_dom"/>
</dbReference>
<protein>
    <recommendedName>
        <fullName evidence="5">XdhC family protein</fullName>
    </recommendedName>
</protein>
<dbReference type="RefSeq" id="WP_139979963.1">
    <property type="nucleotide sequence ID" value="NZ_CP041046.1"/>
</dbReference>
<feature type="domain" description="XdhC Rossmann" evidence="2">
    <location>
        <begin position="183"/>
        <end position="317"/>
    </location>
</feature>
<dbReference type="PANTHER" id="PTHR30388">
    <property type="entry name" value="ALDEHYDE OXIDOREDUCTASE MOLYBDENUM COFACTOR ASSEMBLY PROTEIN"/>
    <property type="match status" value="1"/>
</dbReference>
<dbReference type="Gene3D" id="3.40.50.720">
    <property type="entry name" value="NAD(P)-binding Rossmann-like Domain"/>
    <property type="match status" value="1"/>
</dbReference>
<proteinExistence type="predicted"/>
<evidence type="ECO:0000259" key="1">
    <source>
        <dbReference type="Pfam" id="PF02625"/>
    </source>
</evidence>
<dbReference type="PANTHER" id="PTHR30388:SF4">
    <property type="entry name" value="MOLYBDENUM COFACTOR INSERTION CHAPERONE PAOD"/>
    <property type="match status" value="1"/>
</dbReference>
<dbReference type="Proteomes" id="UP000316093">
    <property type="component" value="Chromosome"/>
</dbReference>
<gene>
    <name evidence="3" type="ORF">FIV34_04165</name>
</gene>
<dbReference type="Pfam" id="PF02625">
    <property type="entry name" value="XdhC_CoxI"/>
    <property type="match status" value="1"/>
</dbReference>
<evidence type="ECO:0008006" key="5">
    <source>
        <dbReference type="Google" id="ProtNLM"/>
    </source>
</evidence>
<keyword evidence="4" id="KW-1185">Reference proteome</keyword>
<dbReference type="Pfam" id="PF13478">
    <property type="entry name" value="XdhC_C"/>
    <property type="match status" value="1"/>
</dbReference>
<name>A0A4Y5YZX8_9GAMM</name>
<evidence type="ECO:0000313" key="4">
    <source>
        <dbReference type="Proteomes" id="UP000316093"/>
    </source>
</evidence>
<accession>A0A4Y5YZX8</accession>